<gene>
    <name evidence="1" type="ORF">CCAP1982_LOCUS11964</name>
</gene>
<dbReference type="Proteomes" id="UP000606786">
    <property type="component" value="Unassembled WGS sequence"/>
</dbReference>
<evidence type="ECO:0000313" key="1">
    <source>
        <dbReference type="EMBL" id="CAD7003514.1"/>
    </source>
</evidence>
<dbReference type="AlphaFoldDB" id="A0A811UXU8"/>
<keyword evidence="2" id="KW-1185">Reference proteome</keyword>
<proteinExistence type="predicted"/>
<dbReference type="EMBL" id="CAJHJT010000034">
    <property type="protein sequence ID" value="CAD7003514.1"/>
    <property type="molecule type" value="Genomic_DNA"/>
</dbReference>
<evidence type="ECO:0000313" key="2">
    <source>
        <dbReference type="Proteomes" id="UP000606786"/>
    </source>
</evidence>
<protein>
    <submittedName>
        <fullName evidence="1">(Mediterranean fruit fly) hypothetical protein</fullName>
    </submittedName>
</protein>
<organism evidence="1 2">
    <name type="scientific">Ceratitis capitata</name>
    <name type="common">Mediterranean fruit fly</name>
    <name type="synonym">Tephritis capitata</name>
    <dbReference type="NCBI Taxonomy" id="7213"/>
    <lineage>
        <taxon>Eukaryota</taxon>
        <taxon>Metazoa</taxon>
        <taxon>Ecdysozoa</taxon>
        <taxon>Arthropoda</taxon>
        <taxon>Hexapoda</taxon>
        <taxon>Insecta</taxon>
        <taxon>Pterygota</taxon>
        <taxon>Neoptera</taxon>
        <taxon>Endopterygota</taxon>
        <taxon>Diptera</taxon>
        <taxon>Brachycera</taxon>
        <taxon>Muscomorpha</taxon>
        <taxon>Tephritoidea</taxon>
        <taxon>Tephritidae</taxon>
        <taxon>Ceratitis</taxon>
        <taxon>Ceratitis</taxon>
    </lineage>
</organism>
<comment type="caution">
    <text evidence="1">The sequence shown here is derived from an EMBL/GenBank/DDBJ whole genome shotgun (WGS) entry which is preliminary data.</text>
</comment>
<sequence length="66" mass="7703">MKANKQIPLHPSFEFRSRLECFYTMLPVWQVARFTSIHTFLRVHNPTQTIMLRHGSASQTGNRTVS</sequence>
<reference evidence="1" key="1">
    <citation type="submission" date="2020-11" db="EMBL/GenBank/DDBJ databases">
        <authorList>
            <person name="Whitehead M."/>
        </authorList>
    </citation>
    <scope>NUCLEOTIDE SEQUENCE</scope>
    <source>
        <strain evidence="1">EGII</strain>
    </source>
</reference>
<accession>A0A811UXU8</accession>
<name>A0A811UXU8_CERCA</name>